<keyword evidence="6" id="KW-0963">Cytoplasm</keyword>
<dbReference type="GO" id="GO:0003723">
    <property type="term" value="F:RNA binding"/>
    <property type="evidence" value="ECO:0007669"/>
    <property type="project" value="InterPro"/>
</dbReference>
<organism evidence="17 18">
    <name type="scientific">Schizopora paradoxa</name>
    <dbReference type="NCBI Taxonomy" id="27342"/>
    <lineage>
        <taxon>Eukaryota</taxon>
        <taxon>Fungi</taxon>
        <taxon>Dikarya</taxon>
        <taxon>Basidiomycota</taxon>
        <taxon>Agaricomycotina</taxon>
        <taxon>Agaricomycetes</taxon>
        <taxon>Hymenochaetales</taxon>
        <taxon>Schizoporaceae</taxon>
        <taxon>Schizopora</taxon>
    </lineage>
</organism>
<evidence type="ECO:0000256" key="10">
    <source>
        <dbReference type="ARBA" id="ARBA00022840"/>
    </source>
</evidence>
<dbReference type="Pfam" id="PF03484">
    <property type="entry name" value="B5"/>
    <property type="match status" value="1"/>
</dbReference>
<evidence type="ECO:0000256" key="8">
    <source>
        <dbReference type="ARBA" id="ARBA00022723"/>
    </source>
</evidence>
<dbReference type="FunFam" id="3.50.40.10:FF:000002">
    <property type="entry name" value="phenylalanine--tRNA ligase beta subunit"/>
    <property type="match status" value="1"/>
</dbReference>
<dbReference type="Pfam" id="PF17759">
    <property type="entry name" value="tRNA_synthFbeta"/>
    <property type="match status" value="1"/>
</dbReference>
<proteinExistence type="inferred from homology"/>
<comment type="subunit">
    <text evidence="4">Tetramer of two alpha and two beta subunits.</text>
</comment>
<keyword evidence="7" id="KW-0436">Ligase</keyword>
<evidence type="ECO:0000313" key="17">
    <source>
        <dbReference type="EMBL" id="KLO15860.1"/>
    </source>
</evidence>
<keyword evidence="18" id="KW-1185">Reference proteome</keyword>
<dbReference type="Gene3D" id="3.30.56.10">
    <property type="match status" value="2"/>
</dbReference>
<dbReference type="InterPro" id="IPR041616">
    <property type="entry name" value="PheRS_beta_core"/>
</dbReference>
<dbReference type="InterPro" id="IPR045864">
    <property type="entry name" value="aa-tRNA-synth_II/BPL/LPL"/>
</dbReference>
<comment type="subcellular location">
    <subcellularLocation>
        <location evidence="2">Cytoplasm</location>
    </subcellularLocation>
</comment>
<dbReference type="SUPFAM" id="SSF46955">
    <property type="entry name" value="Putative DNA-binding domain"/>
    <property type="match status" value="2"/>
</dbReference>
<evidence type="ECO:0000256" key="14">
    <source>
        <dbReference type="ARBA" id="ARBA00033189"/>
    </source>
</evidence>
<dbReference type="Pfam" id="PF18262">
    <property type="entry name" value="PhetRS_B1"/>
    <property type="match status" value="1"/>
</dbReference>
<dbReference type="Pfam" id="PF03483">
    <property type="entry name" value="B3_4"/>
    <property type="match status" value="1"/>
</dbReference>
<evidence type="ECO:0000256" key="1">
    <source>
        <dbReference type="ARBA" id="ARBA00001946"/>
    </source>
</evidence>
<dbReference type="GO" id="GO:0004826">
    <property type="term" value="F:phenylalanine-tRNA ligase activity"/>
    <property type="evidence" value="ECO:0007669"/>
    <property type="project" value="UniProtKB-EC"/>
</dbReference>
<keyword evidence="13 17" id="KW-0030">Aminoacyl-tRNA synthetase</keyword>
<dbReference type="OrthoDB" id="1698572at2759"/>
<keyword evidence="10" id="KW-0067">ATP-binding</keyword>
<evidence type="ECO:0000256" key="9">
    <source>
        <dbReference type="ARBA" id="ARBA00022741"/>
    </source>
</evidence>
<dbReference type="GO" id="GO:0006432">
    <property type="term" value="P:phenylalanyl-tRNA aminoacylation"/>
    <property type="evidence" value="ECO:0007669"/>
    <property type="project" value="InterPro"/>
</dbReference>
<dbReference type="FunFam" id="3.30.56.10:FF:000004">
    <property type="entry name" value="Phenylalanyl-tRNA synthetase, beta subunit"/>
    <property type="match status" value="1"/>
</dbReference>
<dbReference type="InterPro" id="IPR040659">
    <property type="entry name" value="PhetRS_B1"/>
</dbReference>
<evidence type="ECO:0000259" key="16">
    <source>
        <dbReference type="PROSITE" id="PS51483"/>
    </source>
</evidence>
<dbReference type="SMART" id="SM00874">
    <property type="entry name" value="B5"/>
    <property type="match status" value="1"/>
</dbReference>
<dbReference type="InterPro" id="IPR045060">
    <property type="entry name" value="Phe-tRNA-ligase_IIc_bsu"/>
</dbReference>
<reference evidence="17 18" key="1">
    <citation type="submission" date="2015-04" db="EMBL/GenBank/DDBJ databases">
        <title>Complete genome sequence of Schizopora paradoxa KUC8140, a cosmopolitan wood degrader in East Asia.</title>
        <authorList>
            <consortium name="DOE Joint Genome Institute"/>
            <person name="Min B."/>
            <person name="Park H."/>
            <person name="Jang Y."/>
            <person name="Kim J.-J."/>
            <person name="Kim K.H."/>
            <person name="Pangilinan J."/>
            <person name="Lipzen A."/>
            <person name="Riley R."/>
            <person name="Grigoriev I.V."/>
            <person name="Spatafora J.W."/>
            <person name="Choi I.-G."/>
        </authorList>
    </citation>
    <scope>NUCLEOTIDE SEQUENCE [LARGE SCALE GENOMIC DNA]</scope>
    <source>
        <strain evidence="17 18">KUC8140</strain>
    </source>
</reference>
<keyword evidence="11" id="KW-0460">Magnesium</keyword>
<feature type="domain" description="B5" evidence="16">
    <location>
        <begin position="300"/>
        <end position="378"/>
    </location>
</feature>
<dbReference type="PANTHER" id="PTHR10947:SF0">
    <property type="entry name" value="PHENYLALANINE--TRNA LIGASE BETA SUBUNIT"/>
    <property type="match status" value="1"/>
</dbReference>
<dbReference type="CDD" id="cd00769">
    <property type="entry name" value="PheRS_beta_core"/>
    <property type="match status" value="1"/>
</dbReference>
<dbReference type="GO" id="GO:0000287">
    <property type="term" value="F:magnesium ion binding"/>
    <property type="evidence" value="ECO:0007669"/>
    <property type="project" value="InterPro"/>
</dbReference>
<dbReference type="GO" id="GO:0005524">
    <property type="term" value="F:ATP binding"/>
    <property type="evidence" value="ECO:0007669"/>
    <property type="project" value="UniProtKB-KW"/>
</dbReference>
<name>A0A0H2RUZ3_9AGAM</name>
<dbReference type="Gene3D" id="3.50.40.10">
    <property type="entry name" value="Phenylalanyl-trna Synthetase, Chain B, domain 3"/>
    <property type="match status" value="1"/>
</dbReference>
<evidence type="ECO:0000256" key="2">
    <source>
        <dbReference type="ARBA" id="ARBA00004496"/>
    </source>
</evidence>
<dbReference type="STRING" id="27342.A0A0H2RUZ3"/>
<dbReference type="InterPro" id="IPR009061">
    <property type="entry name" value="DNA-bd_dom_put_sf"/>
</dbReference>
<dbReference type="InParanoid" id="A0A0H2RUZ3"/>
<dbReference type="Proteomes" id="UP000053477">
    <property type="component" value="Unassembled WGS sequence"/>
</dbReference>
<evidence type="ECO:0000256" key="7">
    <source>
        <dbReference type="ARBA" id="ARBA00022598"/>
    </source>
</evidence>
<dbReference type="SMART" id="SM00873">
    <property type="entry name" value="B3_4"/>
    <property type="match status" value="1"/>
</dbReference>
<sequence>MPTISVDRDELFERLEKKYTVEEFEHLCFEFGVEYDGDNSKEIEEAVKAGRPAERPQWKIEIPANRYDLLCIEGIARALRIYLGKDKPTSYTIKLPPGGEAALLTTTVDPETAKIRPYFASAILRNIKFTQRSYDSFIALQDKLHQNLCQRRKIVAIGTHDLDTLKPPFRYEARPPQKIKFVPLNKDKAYTAEELMTVYESDRQLSKYLHIIKDSPVYPIIYDETDTVLSMPPIINSEHSKIKLTTRNVFVDVTATDRTKLNIVVNMIATMFSEYCEDPFTIEPVRIVEPNGTVRITPDISDRVTTTTASYINSCTGLKLTSPEIQKLMEKMSLTSSVSPKSPDVLQVSVPATRPDILHECDIMEDVAIAYGYNNLPKTFPNTNTVAQALPVSKLSDVVRRECAQAGWIEVLPFILCSHEENFEWLKRVDDNSYVVKIANPQTQEFQVVRTALLPGLLKTARENRTVQALPIKIFETSDVVFKDASQERQAKNVRHAAALYCNRTAGFEVVHGLLDRIMKILKIQKLGEGEDDEDHEGYYYLREKEDPTFFPGRAATIVFRPNPKKEVSGDKSKLTKVTEGIKSTLKGALSSHNADRDIGVLGVLHPEVLQNFDISFPCSALEFNLEPFLKEKTPIWINP</sequence>
<comment type="catalytic activity">
    <reaction evidence="15">
        <text>tRNA(Phe) + L-phenylalanine + ATP = L-phenylalanyl-tRNA(Phe) + AMP + diphosphate + H(+)</text>
        <dbReference type="Rhea" id="RHEA:19413"/>
        <dbReference type="Rhea" id="RHEA-COMP:9668"/>
        <dbReference type="Rhea" id="RHEA-COMP:9699"/>
        <dbReference type="ChEBI" id="CHEBI:15378"/>
        <dbReference type="ChEBI" id="CHEBI:30616"/>
        <dbReference type="ChEBI" id="CHEBI:33019"/>
        <dbReference type="ChEBI" id="CHEBI:58095"/>
        <dbReference type="ChEBI" id="CHEBI:78442"/>
        <dbReference type="ChEBI" id="CHEBI:78531"/>
        <dbReference type="ChEBI" id="CHEBI:456215"/>
        <dbReference type="EC" id="6.1.1.20"/>
    </reaction>
</comment>
<dbReference type="InterPro" id="IPR005146">
    <property type="entry name" value="B3/B4_tRNA-bd"/>
</dbReference>
<evidence type="ECO:0000256" key="12">
    <source>
        <dbReference type="ARBA" id="ARBA00022917"/>
    </source>
</evidence>
<evidence type="ECO:0000313" key="18">
    <source>
        <dbReference type="Proteomes" id="UP000053477"/>
    </source>
</evidence>
<dbReference type="PANTHER" id="PTHR10947">
    <property type="entry name" value="PHENYLALANYL-TRNA SYNTHETASE BETA CHAIN AND LEUCINE-RICH REPEAT-CONTAINING PROTEIN 47"/>
    <property type="match status" value="1"/>
</dbReference>
<dbReference type="InterPro" id="IPR020825">
    <property type="entry name" value="Phe-tRNA_synthase-like_B3/B4"/>
</dbReference>
<evidence type="ECO:0000256" key="6">
    <source>
        <dbReference type="ARBA" id="ARBA00022490"/>
    </source>
</evidence>
<comment type="similarity">
    <text evidence="3">Belongs to the phenylalanyl-tRNA synthetase beta subunit family. Type 2 subfamily.</text>
</comment>
<evidence type="ECO:0000256" key="11">
    <source>
        <dbReference type="ARBA" id="ARBA00022842"/>
    </source>
</evidence>
<evidence type="ECO:0000256" key="15">
    <source>
        <dbReference type="ARBA" id="ARBA00049255"/>
    </source>
</evidence>
<dbReference type="SUPFAM" id="SSF56037">
    <property type="entry name" value="PheT/TilS domain"/>
    <property type="match status" value="1"/>
</dbReference>
<dbReference type="EC" id="6.1.1.20" evidence="5"/>
<dbReference type="PROSITE" id="PS51483">
    <property type="entry name" value="B5"/>
    <property type="match status" value="1"/>
</dbReference>
<dbReference type="InterPro" id="IPR004531">
    <property type="entry name" value="Phe-tRNA-synth_IIc_bsu_arc_euk"/>
</dbReference>
<keyword evidence="8" id="KW-0479">Metal-binding</keyword>
<protein>
    <recommendedName>
        <fullName evidence="5">phenylalanine--tRNA ligase</fullName>
        <ecNumber evidence="5">6.1.1.20</ecNumber>
    </recommendedName>
    <alternativeName>
        <fullName evidence="14">Phenylalanyl-tRNA synthetase beta subunit</fullName>
    </alternativeName>
</protein>
<dbReference type="SUPFAM" id="SSF55681">
    <property type="entry name" value="Class II aaRS and biotin synthetases"/>
    <property type="match status" value="1"/>
</dbReference>
<dbReference type="EMBL" id="KQ085923">
    <property type="protein sequence ID" value="KLO15860.1"/>
    <property type="molecule type" value="Genomic_DNA"/>
</dbReference>
<accession>A0A0H2RUZ3</accession>
<dbReference type="GO" id="GO:0009328">
    <property type="term" value="C:phenylalanine-tRNA ligase complex"/>
    <property type="evidence" value="ECO:0007669"/>
    <property type="project" value="TreeGrafter"/>
</dbReference>
<dbReference type="AlphaFoldDB" id="A0A0H2RUZ3"/>
<gene>
    <name evidence="17" type="ORF">SCHPADRAFT_995500</name>
</gene>
<keyword evidence="9" id="KW-0547">Nucleotide-binding</keyword>
<dbReference type="InterPro" id="IPR005147">
    <property type="entry name" value="tRNA_synthase_B5-dom"/>
</dbReference>
<evidence type="ECO:0000256" key="3">
    <source>
        <dbReference type="ARBA" id="ARBA00007438"/>
    </source>
</evidence>
<dbReference type="Gene3D" id="3.30.930.10">
    <property type="entry name" value="Bira Bifunctional Protein, Domain 2"/>
    <property type="match status" value="1"/>
</dbReference>
<dbReference type="NCBIfam" id="TIGR00471">
    <property type="entry name" value="pheT_arch"/>
    <property type="match status" value="1"/>
</dbReference>
<keyword evidence="12" id="KW-0648">Protein biosynthesis</keyword>
<comment type="cofactor">
    <cofactor evidence="1">
        <name>Mg(2+)</name>
        <dbReference type="ChEBI" id="CHEBI:18420"/>
    </cofactor>
</comment>
<evidence type="ECO:0000256" key="4">
    <source>
        <dbReference type="ARBA" id="ARBA00011209"/>
    </source>
</evidence>
<dbReference type="FunCoup" id="A0A0H2RUZ3">
    <property type="interactions" value="668"/>
</dbReference>
<evidence type="ECO:0000256" key="13">
    <source>
        <dbReference type="ARBA" id="ARBA00023146"/>
    </source>
</evidence>
<evidence type="ECO:0000256" key="5">
    <source>
        <dbReference type="ARBA" id="ARBA00012814"/>
    </source>
</evidence>